<proteinExistence type="predicted"/>
<evidence type="ECO:0000313" key="1">
    <source>
        <dbReference type="EMBL" id="MBA0699026.1"/>
    </source>
</evidence>
<protein>
    <submittedName>
        <fullName evidence="1">Uncharacterized protein</fullName>
    </submittedName>
</protein>
<dbReference type="AlphaFoldDB" id="A0A7J8YHH5"/>
<keyword evidence="2" id="KW-1185">Reference proteome</keyword>
<dbReference type="EMBL" id="JABFAA010000013">
    <property type="protein sequence ID" value="MBA0699026.1"/>
    <property type="molecule type" value="Genomic_DNA"/>
</dbReference>
<sequence>MAFFTHDLTLRTAYQTAIACLIYGDHRTRQIKTLIFPLPLPYSSLVVSTTCPGLSPGIRRQTYKAIYRHFTHNHSRECLYPLYYHDRNACILYITMTAGTELASAYSPDTIITSSPRKEVHDLWAFYLHAALLCQAFADCEKFPIAPSHRSLGRVSIPVWLIILSN</sequence>
<gene>
    <name evidence="1" type="ORF">Goari_000699</name>
</gene>
<accession>A0A7J8YHH5</accession>
<organism evidence="1 2">
    <name type="scientific">Gossypium aridum</name>
    <name type="common">American cotton</name>
    <name type="synonym">Erioxylum aridum</name>
    <dbReference type="NCBI Taxonomy" id="34290"/>
    <lineage>
        <taxon>Eukaryota</taxon>
        <taxon>Viridiplantae</taxon>
        <taxon>Streptophyta</taxon>
        <taxon>Embryophyta</taxon>
        <taxon>Tracheophyta</taxon>
        <taxon>Spermatophyta</taxon>
        <taxon>Magnoliopsida</taxon>
        <taxon>eudicotyledons</taxon>
        <taxon>Gunneridae</taxon>
        <taxon>Pentapetalae</taxon>
        <taxon>rosids</taxon>
        <taxon>malvids</taxon>
        <taxon>Malvales</taxon>
        <taxon>Malvaceae</taxon>
        <taxon>Malvoideae</taxon>
        <taxon>Gossypium</taxon>
    </lineage>
</organism>
<dbReference type="PANTHER" id="PTHR38146">
    <property type="entry name" value="30S RIBOSOMAL PROTEIN S12, CHLOROPLASTIC"/>
    <property type="match status" value="1"/>
</dbReference>
<comment type="caution">
    <text evidence="1">The sequence shown here is derived from an EMBL/GenBank/DDBJ whole genome shotgun (WGS) entry which is preliminary data.</text>
</comment>
<dbReference type="PANTHER" id="PTHR38146:SF8">
    <property type="entry name" value="TIFY DOMAIN-CONTAINING PROTEIN"/>
    <property type="match status" value="1"/>
</dbReference>
<dbReference type="Proteomes" id="UP000593577">
    <property type="component" value="Unassembled WGS sequence"/>
</dbReference>
<reference evidence="1 2" key="1">
    <citation type="journal article" date="2019" name="Genome Biol. Evol.">
        <title>Insights into the evolution of the New World diploid cottons (Gossypium, subgenus Houzingenia) based on genome sequencing.</title>
        <authorList>
            <person name="Grover C.E."/>
            <person name="Arick M.A. 2nd"/>
            <person name="Thrash A."/>
            <person name="Conover J.L."/>
            <person name="Sanders W.S."/>
            <person name="Peterson D.G."/>
            <person name="Frelichowski J.E."/>
            <person name="Scheffler J.A."/>
            <person name="Scheffler B.E."/>
            <person name="Wendel J.F."/>
        </authorList>
    </citation>
    <scope>NUCLEOTIDE SEQUENCE [LARGE SCALE GENOMIC DNA]</scope>
    <source>
        <strain evidence="1">185</strain>
        <tissue evidence="1">Leaf</tissue>
    </source>
</reference>
<evidence type="ECO:0000313" key="2">
    <source>
        <dbReference type="Proteomes" id="UP000593577"/>
    </source>
</evidence>
<name>A0A7J8YHH5_GOSAI</name>